<dbReference type="RefSeq" id="WP_106159991.1">
    <property type="nucleotide sequence ID" value="NZ_PVTT01000001.1"/>
</dbReference>
<dbReference type="PROSITE" id="PS51257">
    <property type="entry name" value="PROKAR_LIPOPROTEIN"/>
    <property type="match status" value="1"/>
</dbReference>
<name>A0A2T0X9K3_9RHOB</name>
<dbReference type="EMBL" id="PVTT01000001">
    <property type="protein sequence ID" value="PRY95631.1"/>
    <property type="molecule type" value="Genomic_DNA"/>
</dbReference>
<sequence>MRIPILLLPILLAACASGPFASGPGGGGSGGGGPEAKARLLIDVENLDLHLRRARIELEVDVEQLARILQAARG</sequence>
<gene>
    <name evidence="2" type="ORF">BCF33_1253</name>
</gene>
<evidence type="ECO:0000256" key="1">
    <source>
        <dbReference type="SAM" id="SignalP"/>
    </source>
</evidence>
<evidence type="ECO:0000313" key="3">
    <source>
        <dbReference type="Proteomes" id="UP000238801"/>
    </source>
</evidence>
<proteinExistence type="predicted"/>
<keyword evidence="1" id="KW-0732">Signal</keyword>
<dbReference type="AlphaFoldDB" id="A0A2T0X9K3"/>
<feature type="chain" id="PRO_5015567426" description="YnbE-like lipoprotein" evidence="1">
    <location>
        <begin position="22"/>
        <end position="74"/>
    </location>
</feature>
<feature type="signal peptide" evidence="1">
    <location>
        <begin position="1"/>
        <end position="21"/>
    </location>
</feature>
<evidence type="ECO:0008006" key="4">
    <source>
        <dbReference type="Google" id="ProtNLM"/>
    </source>
</evidence>
<comment type="caution">
    <text evidence="2">The sequence shown here is derived from an EMBL/GenBank/DDBJ whole genome shotgun (WGS) entry which is preliminary data.</text>
</comment>
<organism evidence="2 3">
    <name type="scientific">Hasllibacter halocynthiae</name>
    <dbReference type="NCBI Taxonomy" id="595589"/>
    <lineage>
        <taxon>Bacteria</taxon>
        <taxon>Pseudomonadati</taxon>
        <taxon>Pseudomonadota</taxon>
        <taxon>Alphaproteobacteria</taxon>
        <taxon>Rhodobacterales</taxon>
        <taxon>Roseobacteraceae</taxon>
        <taxon>Hasllibacter</taxon>
    </lineage>
</organism>
<evidence type="ECO:0000313" key="2">
    <source>
        <dbReference type="EMBL" id="PRY95631.1"/>
    </source>
</evidence>
<accession>A0A2T0X9K3</accession>
<dbReference type="Proteomes" id="UP000238801">
    <property type="component" value="Unassembled WGS sequence"/>
</dbReference>
<keyword evidence="3" id="KW-1185">Reference proteome</keyword>
<reference evidence="2 3" key="1">
    <citation type="submission" date="2018-03" db="EMBL/GenBank/DDBJ databases">
        <title>Genomic Encyclopedia of Archaeal and Bacterial Type Strains, Phase II (KMG-II): from individual species to whole genera.</title>
        <authorList>
            <person name="Goeker M."/>
        </authorList>
    </citation>
    <scope>NUCLEOTIDE SEQUENCE [LARGE SCALE GENOMIC DNA]</scope>
    <source>
        <strain evidence="2 3">DSM 29318</strain>
    </source>
</reference>
<protein>
    <recommendedName>
        <fullName evidence="4">YnbE-like lipoprotein</fullName>
    </recommendedName>
</protein>